<dbReference type="SUPFAM" id="SSF48452">
    <property type="entry name" value="TPR-like"/>
    <property type="match status" value="1"/>
</dbReference>
<keyword evidence="10" id="KW-1185">Reference proteome</keyword>
<protein>
    <submittedName>
        <fullName evidence="9">Starch-binding associating with outer membrane</fullName>
    </submittedName>
</protein>
<feature type="domain" description="RagB/SusD" evidence="7">
    <location>
        <begin position="292"/>
        <end position="483"/>
    </location>
</feature>
<organism evidence="9 10">
    <name type="scientific">Chitinophaga arvensicola</name>
    <dbReference type="NCBI Taxonomy" id="29529"/>
    <lineage>
        <taxon>Bacteria</taxon>
        <taxon>Pseudomonadati</taxon>
        <taxon>Bacteroidota</taxon>
        <taxon>Chitinophagia</taxon>
        <taxon>Chitinophagales</taxon>
        <taxon>Chitinophagaceae</taxon>
        <taxon>Chitinophaga</taxon>
    </lineage>
</organism>
<evidence type="ECO:0000256" key="2">
    <source>
        <dbReference type="ARBA" id="ARBA00006275"/>
    </source>
</evidence>
<name>A0A1I0RMZ7_9BACT</name>
<accession>A0A1I0RMZ7</accession>
<dbReference type="Pfam" id="PF14322">
    <property type="entry name" value="SusD-like_3"/>
    <property type="match status" value="1"/>
</dbReference>
<evidence type="ECO:0000313" key="10">
    <source>
        <dbReference type="Proteomes" id="UP000199310"/>
    </source>
</evidence>
<dbReference type="STRING" id="29529.SAMN04488122_3113"/>
<dbReference type="RefSeq" id="WP_089896188.1">
    <property type="nucleotide sequence ID" value="NZ_FOJG01000001.1"/>
</dbReference>
<comment type="similarity">
    <text evidence="2">Belongs to the SusD family.</text>
</comment>
<dbReference type="PROSITE" id="PS51257">
    <property type="entry name" value="PROKAR_LIPOPROTEIN"/>
    <property type="match status" value="1"/>
</dbReference>
<keyword evidence="5" id="KW-0998">Cell outer membrane</keyword>
<dbReference type="GO" id="GO:0009279">
    <property type="term" value="C:cell outer membrane"/>
    <property type="evidence" value="ECO:0007669"/>
    <property type="project" value="UniProtKB-SubCell"/>
</dbReference>
<dbReference type="CDD" id="cd08977">
    <property type="entry name" value="SusD"/>
    <property type="match status" value="1"/>
</dbReference>
<keyword evidence="4" id="KW-0472">Membrane</keyword>
<reference evidence="10" key="1">
    <citation type="submission" date="2016-10" db="EMBL/GenBank/DDBJ databases">
        <authorList>
            <person name="Varghese N."/>
            <person name="Submissions S."/>
        </authorList>
    </citation>
    <scope>NUCLEOTIDE SEQUENCE [LARGE SCALE GENOMIC DNA]</scope>
    <source>
        <strain evidence="10">DSM 3695</strain>
    </source>
</reference>
<dbReference type="Pfam" id="PF07980">
    <property type="entry name" value="SusD_RagB"/>
    <property type="match status" value="1"/>
</dbReference>
<evidence type="ECO:0000256" key="1">
    <source>
        <dbReference type="ARBA" id="ARBA00004442"/>
    </source>
</evidence>
<evidence type="ECO:0000256" key="5">
    <source>
        <dbReference type="ARBA" id="ARBA00023237"/>
    </source>
</evidence>
<evidence type="ECO:0000259" key="7">
    <source>
        <dbReference type="Pfam" id="PF07980"/>
    </source>
</evidence>
<dbReference type="InterPro" id="IPR011990">
    <property type="entry name" value="TPR-like_helical_dom_sf"/>
</dbReference>
<dbReference type="Gene3D" id="1.25.40.390">
    <property type="match status" value="1"/>
</dbReference>
<feature type="chain" id="PRO_5011531867" evidence="6">
    <location>
        <begin position="21"/>
        <end position="483"/>
    </location>
</feature>
<evidence type="ECO:0000259" key="8">
    <source>
        <dbReference type="Pfam" id="PF14322"/>
    </source>
</evidence>
<feature type="signal peptide" evidence="6">
    <location>
        <begin position="1"/>
        <end position="20"/>
    </location>
</feature>
<comment type="subcellular location">
    <subcellularLocation>
        <location evidence="1">Cell outer membrane</location>
    </subcellularLocation>
</comment>
<evidence type="ECO:0000313" key="9">
    <source>
        <dbReference type="EMBL" id="SEW42530.1"/>
    </source>
</evidence>
<dbReference type="EMBL" id="FOJG01000001">
    <property type="protein sequence ID" value="SEW42530.1"/>
    <property type="molecule type" value="Genomic_DNA"/>
</dbReference>
<proteinExistence type="inferred from homology"/>
<dbReference type="InterPro" id="IPR033985">
    <property type="entry name" value="SusD-like_N"/>
</dbReference>
<evidence type="ECO:0000256" key="6">
    <source>
        <dbReference type="SAM" id="SignalP"/>
    </source>
</evidence>
<dbReference type="Proteomes" id="UP000199310">
    <property type="component" value="Unassembled WGS sequence"/>
</dbReference>
<evidence type="ECO:0000256" key="4">
    <source>
        <dbReference type="ARBA" id="ARBA00023136"/>
    </source>
</evidence>
<keyword evidence="3 6" id="KW-0732">Signal</keyword>
<dbReference type="InterPro" id="IPR012944">
    <property type="entry name" value="SusD_RagB_dom"/>
</dbReference>
<gene>
    <name evidence="9" type="ORF">SAMN04488122_3113</name>
</gene>
<sequence length="483" mass="53310">MRTKYIYILLATTVAFTACRKSFLEQVPPSTATAENFYKTADDFKNALNANYGSLQSGGVFGNAYVYGDIPSDNNFPVPSGSVTDQDEFDRFYIKTTNPFVAARWNDSYKAISRSNAILDRIGPIAMSDSLKKRFTGEALFLRALVYFNLVRSFGDVPLVIKELTNANQAYEYTRDPAANVYTQIENDLKTAETSLPATYTGADIGRATSGAAKALLGKVLLTQRKFPDAAAKLKEVINAGTYGILDKYADVFDVSKKNNKESVFDVQYKSGGVKEGNPLPNSFAPENSGNAVIMFGGDGNNQPTPDMENAYEAGDLRKGLSMATSYKNASGATVNYYFVKKYFDVPATKNDNGNNFPVIRYADVVLMYAEALNEVGYQAGGDAFTWLNTIRRRAGLGDKTSTDLPDQGAFRLAIENERRVEFAFEGHRWYDLVRTNRAIAVLNGKKAQIRLVADLTADNMVIPVPQSQIDINRDKIKQNKGY</sequence>
<dbReference type="OrthoDB" id="993981at2"/>
<dbReference type="AlphaFoldDB" id="A0A1I0RMZ7"/>
<feature type="domain" description="SusD-like N-terminal" evidence="8">
    <location>
        <begin position="23"/>
        <end position="222"/>
    </location>
</feature>
<evidence type="ECO:0000256" key="3">
    <source>
        <dbReference type="ARBA" id="ARBA00022729"/>
    </source>
</evidence>